<dbReference type="EMBL" id="CP063458">
    <property type="protein sequence ID" value="QOV87482.1"/>
    <property type="molecule type" value="Genomic_DNA"/>
</dbReference>
<dbReference type="Proteomes" id="UP000593765">
    <property type="component" value="Chromosome"/>
</dbReference>
<accession>A0A7M2WQG9</accession>
<dbReference type="InterPro" id="IPR016024">
    <property type="entry name" value="ARM-type_fold"/>
</dbReference>
<keyword evidence="3" id="KW-1185">Reference proteome</keyword>
<gene>
    <name evidence="2" type="ORF">IPV69_14415</name>
</gene>
<sequence>MTATIALLTTGCGPGSGPTVSLTSDDPAGRIPAIKGAAQRKDQASVPKLVELLSSDDPAERFYAIEALRRITGKTMGYNYYGSEQERAQAIDRWKASIAPTTQPR</sequence>
<dbReference type="InterPro" id="IPR011989">
    <property type="entry name" value="ARM-like"/>
</dbReference>
<evidence type="ECO:0000256" key="1">
    <source>
        <dbReference type="SAM" id="MobiDB-lite"/>
    </source>
</evidence>
<reference evidence="2 3" key="1">
    <citation type="submission" date="2020-10" db="EMBL/GenBank/DDBJ databases">
        <title>Wide distribution of Phycisphaera-like planctomycetes from WD2101 soil group in peatlands and genome analysis of the first cultivated representative.</title>
        <authorList>
            <person name="Dedysh S.N."/>
            <person name="Beletsky A.V."/>
            <person name="Ivanova A."/>
            <person name="Kulichevskaya I.S."/>
            <person name="Suzina N.E."/>
            <person name="Philippov D.A."/>
            <person name="Rakitin A.L."/>
            <person name="Mardanov A.V."/>
            <person name="Ravin N.V."/>
        </authorList>
    </citation>
    <scope>NUCLEOTIDE SEQUENCE [LARGE SCALE GENOMIC DNA]</scope>
    <source>
        <strain evidence="2 3">M1803</strain>
    </source>
</reference>
<proteinExistence type="predicted"/>
<dbReference type="SUPFAM" id="SSF48371">
    <property type="entry name" value="ARM repeat"/>
    <property type="match status" value="1"/>
</dbReference>
<evidence type="ECO:0000313" key="3">
    <source>
        <dbReference type="Proteomes" id="UP000593765"/>
    </source>
</evidence>
<evidence type="ECO:0000313" key="2">
    <source>
        <dbReference type="EMBL" id="QOV87482.1"/>
    </source>
</evidence>
<organism evidence="2 3">
    <name type="scientific">Humisphaera borealis</name>
    <dbReference type="NCBI Taxonomy" id="2807512"/>
    <lineage>
        <taxon>Bacteria</taxon>
        <taxon>Pseudomonadati</taxon>
        <taxon>Planctomycetota</taxon>
        <taxon>Phycisphaerae</taxon>
        <taxon>Tepidisphaerales</taxon>
        <taxon>Tepidisphaeraceae</taxon>
        <taxon>Humisphaera</taxon>
    </lineage>
</organism>
<protein>
    <submittedName>
        <fullName evidence="2">HEAT repeat domain-containing protein</fullName>
    </submittedName>
</protein>
<dbReference type="AlphaFoldDB" id="A0A7M2WQG9"/>
<dbReference type="RefSeq" id="WP_206290386.1">
    <property type="nucleotide sequence ID" value="NZ_CP063458.1"/>
</dbReference>
<feature type="region of interest" description="Disordered" evidence="1">
    <location>
        <begin position="8"/>
        <end position="30"/>
    </location>
</feature>
<name>A0A7M2WQG9_9BACT</name>
<dbReference type="Pfam" id="PF13646">
    <property type="entry name" value="HEAT_2"/>
    <property type="match status" value="1"/>
</dbReference>
<dbReference type="KEGG" id="hbs:IPV69_14415"/>
<dbReference type="Gene3D" id="1.25.10.10">
    <property type="entry name" value="Leucine-rich Repeat Variant"/>
    <property type="match status" value="1"/>
</dbReference>